<keyword evidence="3" id="KW-1185">Reference proteome</keyword>
<evidence type="ECO:0000313" key="3">
    <source>
        <dbReference type="Proteomes" id="UP000035268"/>
    </source>
</evidence>
<proteinExistence type="predicted"/>
<dbReference type="SUPFAM" id="SSF53146">
    <property type="entry name" value="Nitrogenase accessory factor-like"/>
    <property type="match status" value="1"/>
</dbReference>
<reference evidence="3" key="1">
    <citation type="submission" date="2015-02" db="EMBL/GenBank/DDBJ databases">
        <title>Description and complete genome sequence of the first cultured representative of the subdivision 5 of the Verrucomicrobia phylum.</title>
        <authorList>
            <person name="Spring S."/>
            <person name="Bunk B."/>
            <person name="Sproer C."/>
            <person name="Klenk H.-P."/>
        </authorList>
    </citation>
    <scope>NUCLEOTIDE SEQUENCE [LARGE SCALE GENOMIC DNA]</scope>
    <source>
        <strain evidence="3">L21-Fru-AB</strain>
    </source>
</reference>
<dbReference type="KEGG" id="vbl:L21SP4_00122"/>
<dbReference type="EMBL" id="CP010904">
    <property type="protein sequence ID" value="AKJ63408.1"/>
    <property type="molecule type" value="Genomic_DNA"/>
</dbReference>
<organism evidence="2 3">
    <name type="scientific">Kiritimatiella glycovorans</name>
    <dbReference type="NCBI Taxonomy" id="1307763"/>
    <lineage>
        <taxon>Bacteria</taxon>
        <taxon>Pseudomonadati</taxon>
        <taxon>Kiritimatiellota</taxon>
        <taxon>Kiritimatiellia</taxon>
        <taxon>Kiritimatiellales</taxon>
        <taxon>Kiritimatiellaceae</taxon>
        <taxon>Kiritimatiella</taxon>
    </lineage>
</organism>
<name>A0A0G3EAW2_9BACT</name>
<dbReference type="OrthoDB" id="280278at2"/>
<sequence>MAPCFAGTRLLVVDTGASPDAGAEVSTRGWHPLAWGRELMRRDVGTLLCAGIDPATWSAIRGHGIDVVPHAAGTPEGVLEAWRTGALHPAEPWPEPVFGGRRGRGRGGGRRRRFRGGSV</sequence>
<evidence type="ECO:0000256" key="1">
    <source>
        <dbReference type="SAM" id="MobiDB-lite"/>
    </source>
</evidence>
<feature type="region of interest" description="Disordered" evidence="1">
    <location>
        <begin position="92"/>
        <end position="119"/>
    </location>
</feature>
<dbReference type="STRING" id="1307763.L21SP4_00122"/>
<reference evidence="2 3" key="2">
    <citation type="journal article" date="2016" name="ISME J.">
        <title>Characterization of the first cultured representative of Verrucomicrobia subdivision 5 indicates the proposal of a novel phylum.</title>
        <authorList>
            <person name="Spring S."/>
            <person name="Bunk B."/>
            <person name="Sproer C."/>
            <person name="Schumann P."/>
            <person name="Rohde M."/>
            <person name="Tindall B.J."/>
            <person name="Klenk H.P."/>
        </authorList>
    </citation>
    <scope>NUCLEOTIDE SEQUENCE [LARGE SCALE GENOMIC DNA]</scope>
    <source>
        <strain evidence="2 3">L21-Fru-AB</strain>
    </source>
</reference>
<evidence type="ECO:0000313" key="2">
    <source>
        <dbReference type="EMBL" id="AKJ63408.1"/>
    </source>
</evidence>
<gene>
    <name evidence="2" type="ORF">L21SP4_00122</name>
</gene>
<evidence type="ECO:0008006" key="4">
    <source>
        <dbReference type="Google" id="ProtNLM"/>
    </source>
</evidence>
<dbReference type="InterPro" id="IPR036105">
    <property type="entry name" value="DiNase_FeMo-co_biosyn_sf"/>
</dbReference>
<dbReference type="AlphaFoldDB" id="A0A0G3EAW2"/>
<feature type="compositionally biased region" description="Basic residues" evidence="1">
    <location>
        <begin position="101"/>
        <end position="119"/>
    </location>
</feature>
<accession>A0A0G3EAW2</accession>
<dbReference type="RefSeq" id="WP_052880841.1">
    <property type="nucleotide sequence ID" value="NZ_CP010904.1"/>
</dbReference>
<protein>
    <recommendedName>
        <fullName evidence="4">Dinitrogenase iron-molybdenum cofactor biosynthesis domain-containing protein</fullName>
    </recommendedName>
</protein>
<dbReference type="Proteomes" id="UP000035268">
    <property type="component" value="Chromosome"/>
</dbReference>